<feature type="domain" description="EGF-like" evidence="20">
    <location>
        <begin position="514"/>
        <end position="543"/>
    </location>
</feature>
<dbReference type="GO" id="GO:0007155">
    <property type="term" value="P:cell adhesion"/>
    <property type="evidence" value="ECO:0007669"/>
    <property type="project" value="UniProtKB-KW"/>
</dbReference>
<dbReference type="Gene3D" id="3.90.132.10">
    <property type="entry name" value="Leishmanolysin , domain 2"/>
    <property type="match status" value="1"/>
</dbReference>
<comment type="catalytic activity">
    <reaction evidence="1">
        <text>Preference for hydrophobic residues at P1 and P1' and basic residues at P2' and P3'. A model nonapeptide is cleaved at -Ala-Tyr-|-Leu-Lys-Lys-.</text>
        <dbReference type="EC" id="3.4.24.36"/>
    </reaction>
</comment>
<dbReference type="FunFam" id="3.90.132.10:FF:000001">
    <property type="entry name" value="leishmanolysin-like peptidase isoform X2"/>
    <property type="match status" value="1"/>
</dbReference>
<keyword evidence="4 17" id="KW-0645">Protease</keyword>
<feature type="domain" description="EGF-like" evidence="20">
    <location>
        <begin position="616"/>
        <end position="645"/>
    </location>
</feature>
<dbReference type="GO" id="GO:0016020">
    <property type="term" value="C:membrane"/>
    <property type="evidence" value="ECO:0007669"/>
    <property type="project" value="UniProtKB-SubCell"/>
</dbReference>
<feature type="binding site" evidence="16">
    <location>
        <position position="216"/>
    </location>
    <ligand>
        <name>Zn(2+)</name>
        <dbReference type="ChEBI" id="CHEBI:29105"/>
        <note>catalytic</note>
    </ligand>
</feature>
<evidence type="ECO:0000256" key="11">
    <source>
        <dbReference type="ARBA" id="ARBA00023136"/>
    </source>
</evidence>
<evidence type="ECO:0000256" key="9">
    <source>
        <dbReference type="ARBA" id="ARBA00022889"/>
    </source>
</evidence>
<proteinExistence type="inferred from homology"/>
<dbReference type="Gene3D" id="3.10.170.20">
    <property type="match status" value="1"/>
</dbReference>
<accession>A0A7G2CRY6</accession>
<keyword evidence="22" id="KW-1185">Reference proteome</keyword>
<dbReference type="AlphaFoldDB" id="A0A7G2CRY6"/>
<dbReference type="PANTHER" id="PTHR10942">
    <property type="entry name" value="LEISHMANOLYSIN-LIKE PEPTIDASE"/>
    <property type="match status" value="1"/>
</dbReference>
<feature type="active site" evidence="15">
    <location>
        <position position="217"/>
    </location>
</feature>
<name>A0A7G2CRY6_9TRYP</name>
<evidence type="ECO:0000256" key="12">
    <source>
        <dbReference type="ARBA" id="ARBA00023145"/>
    </source>
</evidence>
<evidence type="ECO:0000256" key="18">
    <source>
        <dbReference type="SAM" id="MobiDB-lite"/>
    </source>
</evidence>
<dbReference type="GO" id="GO:0005737">
    <property type="term" value="C:cytoplasm"/>
    <property type="evidence" value="ECO:0007669"/>
    <property type="project" value="TreeGrafter"/>
</dbReference>
<feature type="domain" description="EGF-like" evidence="20">
    <location>
        <begin position="548"/>
        <end position="577"/>
    </location>
</feature>
<dbReference type="InterPro" id="IPR009030">
    <property type="entry name" value="Growth_fac_rcpt_cys_sf"/>
</dbReference>
<evidence type="ECO:0000256" key="6">
    <source>
        <dbReference type="ARBA" id="ARBA00022729"/>
    </source>
</evidence>
<dbReference type="SUPFAM" id="SSF55486">
    <property type="entry name" value="Metalloproteases ('zincins'), catalytic domain"/>
    <property type="match status" value="1"/>
</dbReference>
<evidence type="ECO:0000256" key="5">
    <source>
        <dbReference type="ARBA" id="ARBA00022723"/>
    </source>
</evidence>
<reference evidence="21 22" key="1">
    <citation type="submission" date="2020-08" db="EMBL/GenBank/DDBJ databases">
        <authorList>
            <person name="Newling K."/>
            <person name="Davey J."/>
            <person name="Forrester S."/>
        </authorList>
    </citation>
    <scope>NUCLEOTIDE SEQUENCE [LARGE SCALE GENOMIC DNA]</scope>
    <source>
        <strain evidence="22">Crithidia deanei Carvalho (ATCC PRA-265)</strain>
    </source>
</reference>
<gene>
    <name evidence="21" type="ORF">ADEAN_001006400</name>
</gene>
<feature type="binding site" evidence="16">
    <location>
        <position position="277"/>
    </location>
    <ligand>
        <name>Zn(2+)</name>
        <dbReference type="ChEBI" id="CHEBI:29105"/>
        <note>catalytic</note>
    </ligand>
</feature>
<dbReference type="SMART" id="SM00181">
    <property type="entry name" value="EGF"/>
    <property type="match status" value="5"/>
</dbReference>
<organism evidence="21 22">
    <name type="scientific">Angomonas deanei</name>
    <dbReference type="NCBI Taxonomy" id="59799"/>
    <lineage>
        <taxon>Eukaryota</taxon>
        <taxon>Discoba</taxon>
        <taxon>Euglenozoa</taxon>
        <taxon>Kinetoplastea</taxon>
        <taxon>Metakinetoplastina</taxon>
        <taxon>Trypanosomatida</taxon>
        <taxon>Trypanosomatidae</taxon>
        <taxon>Strigomonadinae</taxon>
        <taxon>Angomonas</taxon>
    </lineage>
</organism>
<keyword evidence="9" id="KW-0130">Cell adhesion</keyword>
<evidence type="ECO:0000256" key="7">
    <source>
        <dbReference type="ARBA" id="ARBA00022801"/>
    </source>
</evidence>
<dbReference type="GO" id="GO:0006508">
    <property type="term" value="P:proteolysis"/>
    <property type="evidence" value="ECO:0007669"/>
    <property type="project" value="UniProtKB-KW"/>
</dbReference>
<dbReference type="EMBL" id="LR877170">
    <property type="protein sequence ID" value="CAD2222520.1"/>
    <property type="molecule type" value="Genomic_DNA"/>
</dbReference>
<evidence type="ECO:0000256" key="13">
    <source>
        <dbReference type="ARBA" id="ARBA00023157"/>
    </source>
</evidence>
<evidence type="ECO:0000313" key="22">
    <source>
        <dbReference type="Proteomes" id="UP000515908"/>
    </source>
</evidence>
<keyword evidence="13" id="KW-1015">Disulfide bond</keyword>
<keyword evidence="6 17" id="KW-0732">Signal</keyword>
<feature type="compositionally biased region" description="Low complexity" evidence="18">
    <location>
        <begin position="757"/>
        <end position="767"/>
    </location>
</feature>
<keyword evidence="11 19" id="KW-0472">Membrane</keyword>
<dbReference type="InterPro" id="IPR000742">
    <property type="entry name" value="EGF"/>
</dbReference>
<sequence length="795" mass="85994">MYPKVLCLTRAAFTILLLFSSSTAGERKCIHDEIQLKQAQSGFIAPVVEMDSPQSERQSREALRGIKFRIGVEDLYNPDKYCQTVGQKVTDLQGSQLTCTQYQVLTDDKRNYLINMILPKATSALSNVLKTTPISYSITQSELNHICGNFTPSAELGQLADGDFILMVAAAPTASGTAAWALYCMKNGKGRPVVGVINISPQFMDPDPMSYRTVMHEIMHALGFLYLDVVPVQMRGKSVNLVTSPKVKAKAAEHYNCPDLEGMEVDDDGGEGVRGSHWKSRTAKDELMAGLISPVMFLSPMTLAYMEDAGLYTPDYDQADILPYGHDAGCNFVRKPCISGGVSAYPQYFPSANTGQLCTSDYGAVGWFRSRNRACPDPVYDYFGDGMCVPEARLDYCTYYLKRKLCSTSDTEWTSRCFNRFDGSNAECLPVSCNFDTQTYTVGGVACTPGESVTVDAVSYKCLRFYEACPYRMIIDPVKPCTANCKTCNNGVCEACNDPYVLSTSKTCQLPTPTCTTNCKTCNNGVCEACNDPYVLSTSKMCQLPTPTCTANCKTCNNGVCEACNDPYVLSTPKTCQLPTPTCTANCKTCNNGVCEACNDPYVLSTSKTCQLPTSTCTANCKTCNNGVCEACNDPYVLSTSKTCQLPTPTCTANCKTCNNGVCSQCEDTHMITSESSLCVSKIENCVSATDDGKCTACNGSRKPSGDGSKCVSKGIPWWVWLIVGLVGAAVVLAIIISAVCCCGGSDTNLYGESKSSHSSRSSSMSSRRFDDSSSDSYFSSFSGSIRSDGRSHSS</sequence>
<evidence type="ECO:0000256" key="17">
    <source>
        <dbReference type="RuleBase" id="RU366077"/>
    </source>
</evidence>
<evidence type="ECO:0000256" key="1">
    <source>
        <dbReference type="ARBA" id="ARBA00001249"/>
    </source>
</evidence>
<evidence type="ECO:0000256" key="3">
    <source>
        <dbReference type="ARBA" id="ARBA00005860"/>
    </source>
</evidence>
<dbReference type="EC" id="3.4.24.-" evidence="17"/>
<evidence type="ECO:0000256" key="19">
    <source>
        <dbReference type="SAM" id="Phobius"/>
    </source>
</evidence>
<dbReference type="Pfam" id="PF01457">
    <property type="entry name" value="Peptidase_M8"/>
    <property type="match status" value="1"/>
</dbReference>
<dbReference type="GO" id="GO:0046872">
    <property type="term" value="F:metal ion binding"/>
    <property type="evidence" value="ECO:0007669"/>
    <property type="project" value="UniProtKB-KW"/>
</dbReference>
<feature type="chain" id="PRO_5029037071" description="Leishmanolysin-like peptidase" evidence="17">
    <location>
        <begin position="26"/>
        <end position="795"/>
    </location>
</feature>
<evidence type="ECO:0000256" key="4">
    <source>
        <dbReference type="ARBA" id="ARBA00022670"/>
    </source>
</evidence>
<comment type="subcellular location">
    <subcellularLocation>
        <location evidence="2">Membrane</location>
    </subcellularLocation>
</comment>
<evidence type="ECO:0000256" key="10">
    <source>
        <dbReference type="ARBA" id="ARBA00023049"/>
    </source>
</evidence>
<comment type="similarity">
    <text evidence="3 17">Belongs to the peptidase M8 family.</text>
</comment>
<keyword evidence="5 16" id="KW-0479">Metal-binding</keyword>
<protein>
    <recommendedName>
        <fullName evidence="17">Leishmanolysin-like peptidase</fullName>
        <ecNumber evidence="17">3.4.24.-</ecNumber>
    </recommendedName>
</protein>
<keyword evidence="8 16" id="KW-0862">Zinc</keyword>
<keyword evidence="19" id="KW-1133">Transmembrane helix</keyword>
<evidence type="ECO:0000313" key="21">
    <source>
        <dbReference type="EMBL" id="CAD2222520.1"/>
    </source>
</evidence>
<evidence type="ECO:0000256" key="2">
    <source>
        <dbReference type="ARBA" id="ARBA00004370"/>
    </source>
</evidence>
<feature type="region of interest" description="Disordered" evidence="18">
    <location>
        <begin position="752"/>
        <end position="795"/>
    </location>
</feature>
<comment type="cofactor">
    <cofactor evidence="16 17">
        <name>Zn(2+)</name>
        <dbReference type="ChEBI" id="CHEBI:29105"/>
    </cofactor>
    <text evidence="16 17">Binds 1 zinc ion per subunit.</text>
</comment>
<feature type="transmembrane region" description="Helical" evidence="19">
    <location>
        <begin position="718"/>
        <end position="745"/>
    </location>
</feature>
<feature type="binding site" evidence="16">
    <location>
        <position position="220"/>
    </location>
    <ligand>
        <name>Zn(2+)</name>
        <dbReference type="ChEBI" id="CHEBI:29105"/>
        <note>catalytic</note>
    </ligand>
</feature>
<dbReference type="VEuPathDB" id="TriTrypDB:ADEAN_001006400"/>
<dbReference type="GO" id="GO:0004222">
    <property type="term" value="F:metalloendopeptidase activity"/>
    <property type="evidence" value="ECO:0007669"/>
    <property type="project" value="UniProtKB-UniRule"/>
</dbReference>
<keyword evidence="14" id="KW-0325">Glycoprotein</keyword>
<dbReference type="PRINTS" id="PR00782">
    <property type="entry name" value="LSHMANOLYSIN"/>
</dbReference>
<keyword evidence="10 16" id="KW-0482">Metalloprotease</keyword>
<evidence type="ECO:0000256" key="15">
    <source>
        <dbReference type="PIRSR" id="PIRSR601577-1"/>
    </source>
</evidence>
<dbReference type="PANTHER" id="PTHR10942:SF0">
    <property type="entry name" value="LEISHMANOLYSIN-LIKE PEPTIDASE"/>
    <property type="match status" value="1"/>
</dbReference>
<dbReference type="SUPFAM" id="SSF57184">
    <property type="entry name" value="Growth factor receptor domain"/>
    <property type="match status" value="1"/>
</dbReference>
<feature type="domain" description="EGF-like" evidence="20">
    <location>
        <begin position="480"/>
        <end position="509"/>
    </location>
</feature>
<dbReference type="InterPro" id="IPR001577">
    <property type="entry name" value="Peptidase_M8"/>
</dbReference>
<feature type="signal peptide" evidence="17">
    <location>
        <begin position="1"/>
        <end position="25"/>
    </location>
</feature>
<keyword evidence="7 17" id="KW-0378">Hydrolase</keyword>
<evidence type="ECO:0000256" key="14">
    <source>
        <dbReference type="ARBA" id="ARBA00023180"/>
    </source>
</evidence>
<keyword evidence="19" id="KW-0812">Transmembrane</keyword>
<feature type="compositionally biased region" description="Low complexity" evidence="18">
    <location>
        <begin position="775"/>
        <end position="787"/>
    </location>
</feature>
<evidence type="ECO:0000259" key="20">
    <source>
        <dbReference type="SMART" id="SM00181"/>
    </source>
</evidence>
<feature type="domain" description="EGF-like" evidence="20">
    <location>
        <begin position="582"/>
        <end position="611"/>
    </location>
</feature>
<dbReference type="Proteomes" id="UP000515908">
    <property type="component" value="Chromosome 26"/>
</dbReference>
<keyword evidence="12" id="KW-0865">Zymogen</keyword>
<evidence type="ECO:0000256" key="8">
    <source>
        <dbReference type="ARBA" id="ARBA00022833"/>
    </source>
</evidence>
<evidence type="ECO:0000256" key="16">
    <source>
        <dbReference type="PIRSR" id="PIRSR601577-2"/>
    </source>
</evidence>